<dbReference type="RefSeq" id="WP_121171941.1">
    <property type="nucleotide sequence ID" value="NZ_RBIN01000003.1"/>
</dbReference>
<dbReference type="EC" id="3.1.3.-" evidence="10"/>
<comment type="function">
    <text evidence="10">Plays an important role in bacterial chemotaxis signal transduction pathway by accelerating the dephosphorylation of phosphorylated CheY (CheY-P).</text>
</comment>
<comment type="caution">
    <text evidence="13">The sequence shown here is derived from an EMBL/GenBank/DDBJ whole genome shotgun (WGS) entry which is preliminary data.</text>
</comment>
<accession>A0A420WY00</accession>
<organism evidence="13 14">
    <name type="scientific">Kushneria sinocarnis</name>
    <dbReference type="NCBI Taxonomy" id="595502"/>
    <lineage>
        <taxon>Bacteria</taxon>
        <taxon>Pseudomonadati</taxon>
        <taxon>Pseudomonadota</taxon>
        <taxon>Gammaproteobacteria</taxon>
        <taxon>Oceanospirillales</taxon>
        <taxon>Halomonadaceae</taxon>
        <taxon>Kushneria</taxon>
    </lineage>
</organism>
<evidence type="ECO:0000256" key="5">
    <source>
        <dbReference type="ARBA" id="ARBA00022500"/>
    </source>
</evidence>
<sequence length="222" mass="24788">MTSQDPAARTEAENFELIARIGQLTRALHENMRELGLDQEVERAAQAIPDARDRLNYIATMTEQAAERALSATEVAQPLQDSIEAQANGLAERWDSWFEQPIELGDARELVADTRAYLAWIPDQTRATNAQLLEIMMAQDFQDLTGQVIKKMMDVIREIESQLVQVLIDNIPEEHRERKSVQKSAPSEASSLLNGPQVAAEKADDVVSDQSQVDDLLDSLGF</sequence>
<protein>
    <recommendedName>
        <fullName evidence="3 10">Protein phosphatase CheZ</fullName>
        <ecNumber evidence="10">3.1.3.-</ecNumber>
    </recommendedName>
    <alternativeName>
        <fullName evidence="9 10">Chemotaxis protein CheZ</fullName>
    </alternativeName>
</protein>
<evidence type="ECO:0000256" key="6">
    <source>
        <dbReference type="ARBA" id="ARBA00022779"/>
    </source>
</evidence>
<feature type="site" description="Enhances dephosphorylation of CheY-P" evidence="11">
    <location>
        <position position="147"/>
    </location>
</feature>
<evidence type="ECO:0000256" key="9">
    <source>
        <dbReference type="ARBA" id="ARBA00029599"/>
    </source>
</evidence>
<dbReference type="SUPFAM" id="SSF75708">
    <property type="entry name" value="Chemotaxis phosphatase CheZ"/>
    <property type="match status" value="1"/>
</dbReference>
<dbReference type="EMBL" id="RBIN01000003">
    <property type="protein sequence ID" value="RKR06073.1"/>
    <property type="molecule type" value="Genomic_DNA"/>
</dbReference>
<dbReference type="GO" id="GO:0004721">
    <property type="term" value="F:phosphoprotein phosphatase activity"/>
    <property type="evidence" value="ECO:0007669"/>
    <property type="project" value="UniProtKB-KW"/>
</dbReference>
<keyword evidence="14" id="KW-1185">Reference proteome</keyword>
<evidence type="ECO:0000256" key="1">
    <source>
        <dbReference type="ARBA" id="ARBA00004496"/>
    </source>
</evidence>
<evidence type="ECO:0000256" key="7">
    <source>
        <dbReference type="ARBA" id="ARBA00022801"/>
    </source>
</evidence>
<evidence type="ECO:0000313" key="14">
    <source>
        <dbReference type="Proteomes" id="UP000281975"/>
    </source>
</evidence>
<keyword evidence="5 10" id="KW-0145">Chemotaxis</keyword>
<dbReference type="NCBIfam" id="NF008368">
    <property type="entry name" value="PRK11166.1"/>
    <property type="match status" value="1"/>
</dbReference>
<keyword evidence="8 10" id="KW-0904">Protein phosphatase</keyword>
<feature type="compositionally biased region" description="Polar residues" evidence="12">
    <location>
        <begin position="182"/>
        <end position="194"/>
    </location>
</feature>
<reference evidence="13 14" key="1">
    <citation type="submission" date="2018-10" db="EMBL/GenBank/DDBJ databases">
        <title>Genomic Encyclopedia of Type Strains, Phase IV (KMG-IV): sequencing the most valuable type-strain genomes for metagenomic binning, comparative biology and taxonomic classification.</title>
        <authorList>
            <person name="Goeker M."/>
        </authorList>
    </citation>
    <scope>NUCLEOTIDE SEQUENCE [LARGE SCALE GENOMIC DNA]</scope>
    <source>
        <strain evidence="13 14">DSM 23229</strain>
    </source>
</reference>
<comment type="subunit">
    <text evidence="10">Homodimer.</text>
</comment>
<evidence type="ECO:0000256" key="8">
    <source>
        <dbReference type="ARBA" id="ARBA00022912"/>
    </source>
</evidence>
<dbReference type="PIRSF" id="PIRSF002884">
    <property type="entry name" value="CheZ"/>
    <property type="match status" value="1"/>
</dbReference>
<dbReference type="PANTHER" id="PTHR43693:SF1">
    <property type="entry name" value="PROTEIN PHOSPHATASE CHEZ"/>
    <property type="match status" value="1"/>
</dbReference>
<evidence type="ECO:0000256" key="12">
    <source>
        <dbReference type="SAM" id="MobiDB-lite"/>
    </source>
</evidence>
<dbReference type="GO" id="GO:0097588">
    <property type="term" value="P:archaeal or bacterial-type flagellum-dependent cell motility"/>
    <property type="evidence" value="ECO:0007669"/>
    <property type="project" value="UniProtKB-KW"/>
</dbReference>
<dbReference type="Gene3D" id="1.10.287.500">
    <property type="entry name" value="Helix hairpin bin"/>
    <property type="match status" value="1"/>
</dbReference>
<name>A0A420WY00_9GAMM</name>
<dbReference type="PANTHER" id="PTHR43693">
    <property type="entry name" value="PROTEIN PHOSPHATASE CHEZ"/>
    <property type="match status" value="1"/>
</dbReference>
<dbReference type="AlphaFoldDB" id="A0A420WY00"/>
<dbReference type="GO" id="GO:0009288">
    <property type="term" value="C:bacterial-type flagellum"/>
    <property type="evidence" value="ECO:0007669"/>
    <property type="project" value="InterPro"/>
</dbReference>
<dbReference type="InterPro" id="IPR050992">
    <property type="entry name" value="CheZ_family_phosphatases"/>
</dbReference>
<evidence type="ECO:0000256" key="2">
    <source>
        <dbReference type="ARBA" id="ARBA00005908"/>
    </source>
</evidence>
<dbReference type="OrthoDB" id="9773007at2"/>
<gene>
    <name evidence="13" type="ORF">C7446_1009</name>
</gene>
<evidence type="ECO:0000256" key="3">
    <source>
        <dbReference type="ARBA" id="ARBA00018484"/>
    </source>
</evidence>
<keyword evidence="7 10" id="KW-0378">Hydrolase</keyword>
<feature type="region of interest" description="Disordered" evidence="12">
    <location>
        <begin position="177"/>
        <end position="210"/>
    </location>
</feature>
<evidence type="ECO:0000256" key="4">
    <source>
        <dbReference type="ARBA" id="ARBA00022490"/>
    </source>
</evidence>
<evidence type="ECO:0000313" key="13">
    <source>
        <dbReference type="EMBL" id="RKR06073.1"/>
    </source>
</evidence>
<dbReference type="Proteomes" id="UP000281975">
    <property type="component" value="Unassembled WGS sequence"/>
</dbReference>
<dbReference type="InterPro" id="IPR007439">
    <property type="entry name" value="Chemotax_Pase_CheZ"/>
</dbReference>
<evidence type="ECO:0000256" key="11">
    <source>
        <dbReference type="PIRSR" id="PIRSR002884-1"/>
    </source>
</evidence>
<dbReference type="Pfam" id="PF04344">
    <property type="entry name" value="CheZ"/>
    <property type="match status" value="1"/>
</dbReference>
<comment type="subcellular location">
    <subcellularLocation>
        <location evidence="1 10">Cytoplasm</location>
    </subcellularLocation>
</comment>
<dbReference type="GO" id="GO:0050920">
    <property type="term" value="P:regulation of chemotaxis"/>
    <property type="evidence" value="ECO:0007669"/>
    <property type="project" value="InterPro"/>
</dbReference>
<proteinExistence type="inferred from homology"/>
<dbReference type="GO" id="GO:0006935">
    <property type="term" value="P:chemotaxis"/>
    <property type="evidence" value="ECO:0007669"/>
    <property type="project" value="UniProtKB-KW"/>
</dbReference>
<evidence type="ECO:0000256" key="10">
    <source>
        <dbReference type="PIRNR" id="PIRNR002884"/>
    </source>
</evidence>
<comment type="similarity">
    <text evidence="2 10">Belongs to the CheZ family.</text>
</comment>
<keyword evidence="6 10" id="KW-0283">Flagellar rotation</keyword>
<keyword evidence="4 10" id="KW-0963">Cytoplasm</keyword>
<dbReference type="GO" id="GO:0005737">
    <property type="term" value="C:cytoplasm"/>
    <property type="evidence" value="ECO:0007669"/>
    <property type="project" value="UniProtKB-SubCell"/>
</dbReference>